<proteinExistence type="predicted"/>
<dbReference type="InterPro" id="IPR018691">
    <property type="entry name" value="DUF2188"/>
</dbReference>
<reference evidence="2" key="1">
    <citation type="submission" date="2024-07" db="EMBL/GenBank/DDBJ databases">
        <title>Halotolerant mesophilic bacterium Ornithinibacillus sp. 4-3, sp. nov., isolated from soil.</title>
        <authorList>
            <person name="Sidarenka A.V."/>
            <person name="Guliayeva D.E."/>
            <person name="Leanovich S.I."/>
            <person name="Hileuskaya K.S."/>
            <person name="Akhremchuk A.E."/>
            <person name="Sikolenko M.A."/>
            <person name="Valentovich L.N."/>
        </authorList>
    </citation>
    <scope>NUCLEOTIDE SEQUENCE</scope>
    <source>
        <strain evidence="2">4-3</strain>
    </source>
</reference>
<evidence type="ECO:0000256" key="1">
    <source>
        <dbReference type="SAM" id="MobiDB-lite"/>
    </source>
</evidence>
<feature type="compositionally biased region" description="Basic and acidic residues" evidence="1">
    <location>
        <begin position="55"/>
        <end position="76"/>
    </location>
</feature>
<accession>A0AB39HIR0</accession>
<protein>
    <submittedName>
        <fullName evidence="2">DUF2188 domain-containing protein</fullName>
    </submittedName>
</protein>
<name>A0AB39HIR0_9BACI</name>
<dbReference type="Pfam" id="PF09954">
    <property type="entry name" value="DUF2188"/>
    <property type="match status" value="1"/>
</dbReference>
<sequence>MEWITMPWDMNDYPSSLKNLNKITRKKAIDIANELVSNGYDENRAIPISTSQAKKWHENASDKELEDYKKHGKPTESDTEYTSNPELLDEPELVLPHEDGWAVQSKKAKKAAKVFDKKSEAVTYGRKVANNKGTKLIIYKKDNSVEKVEKLND</sequence>
<dbReference type="AlphaFoldDB" id="A0AB39HIR0"/>
<evidence type="ECO:0000313" key="2">
    <source>
        <dbReference type="EMBL" id="XDK32146.1"/>
    </source>
</evidence>
<organism evidence="2">
    <name type="scientific">Ornithinibacillus sp. 4-3</name>
    <dbReference type="NCBI Taxonomy" id="3231488"/>
    <lineage>
        <taxon>Bacteria</taxon>
        <taxon>Bacillati</taxon>
        <taxon>Bacillota</taxon>
        <taxon>Bacilli</taxon>
        <taxon>Bacillales</taxon>
        <taxon>Bacillaceae</taxon>
        <taxon>Ornithinibacillus</taxon>
    </lineage>
</organism>
<dbReference type="RefSeq" id="WP_368652867.1">
    <property type="nucleotide sequence ID" value="NZ_CP162599.1"/>
</dbReference>
<feature type="region of interest" description="Disordered" evidence="1">
    <location>
        <begin position="52"/>
        <end position="90"/>
    </location>
</feature>
<dbReference type="EMBL" id="CP162599">
    <property type="protein sequence ID" value="XDK32146.1"/>
    <property type="molecule type" value="Genomic_DNA"/>
</dbReference>
<gene>
    <name evidence="2" type="ORF">AB4Y30_14170</name>
</gene>